<dbReference type="InterPro" id="IPR015797">
    <property type="entry name" value="NUDIX_hydrolase-like_dom_sf"/>
</dbReference>
<protein>
    <recommendedName>
        <fullName evidence="1">Nudix hydrolase domain-containing protein</fullName>
    </recommendedName>
</protein>
<evidence type="ECO:0000313" key="2">
    <source>
        <dbReference type="EMBL" id="OGZ38547.1"/>
    </source>
</evidence>
<dbReference type="Pfam" id="PF00293">
    <property type="entry name" value="NUDIX"/>
    <property type="match status" value="1"/>
</dbReference>
<gene>
    <name evidence="2" type="ORF">A3A94_00685</name>
</gene>
<name>A0A1G2FL45_9BACT</name>
<dbReference type="PROSITE" id="PS51462">
    <property type="entry name" value="NUDIX"/>
    <property type="match status" value="1"/>
</dbReference>
<reference evidence="2 3" key="1">
    <citation type="journal article" date="2016" name="Nat. Commun.">
        <title>Thousands of microbial genomes shed light on interconnected biogeochemical processes in an aquifer system.</title>
        <authorList>
            <person name="Anantharaman K."/>
            <person name="Brown C.T."/>
            <person name="Hug L.A."/>
            <person name="Sharon I."/>
            <person name="Castelle C.J."/>
            <person name="Probst A.J."/>
            <person name="Thomas B.C."/>
            <person name="Singh A."/>
            <person name="Wilkins M.J."/>
            <person name="Karaoz U."/>
            <person name="Brodie E.L."/>
            <person name="Williams K.H."/>
            <person name="Hubbard S.S."/>
            <person name="Banfield J.F."/>
        </authorList>
    </citation>
    <scope>NUCLEOTIDE SEQUENCE [LARGE SCALE GENOMIC DNA]</scope>
</reference>
<accession>A0A1G2FL45</accession>
<dbReference type="STRING" id="1802000.A3A94_00685"/>
<dbReference type="SUPFAM" id="SSF55811">
    <property type="entry name" value="Nudix"/>
    <property type="match status" value="1"/>
</dbReference>
<dbReference type="EMBL" id="MHNE01000014">
    <property type="protein sequence ID" value="OGZ38547.1"/>
    <property type="molecule type" value="Genomic_DNA"/>
</dbReference>
<comment type="caution">
    <text evidence="2">The sequence shown here is derived from an EMBL/GenBank/DDBJ whole genome shotgun (WGS) entry which is preliminary data.</text>
</comment>
<dbReference type="Gene3D" id="3.90.79.10">
    <property type="entry name" value="Nucleoside Triphosphate Pyrophosphohydrolase"/>
    <property type="match status" value="1"/>
</dbReference>
<evidence type="ECO:0000259" key="1">
    <source>
        <dbReference type="PROSITE" id="PS51462"/>
    </source>
</evidence>
<dbReference type="Proteomes" id="UP000178787">
    <property type="component" value="Unassembled WGS sequence"/>
</dbReference>
<dbReference type="AlphaFoldDB" id="A0A1G2FL45"/>
<dbReference type="InterPro" id="IPR000086">
    <property type="entry name" value="NUDIX_hydrolase_dom"/>
</dbReference>
<proteinExistence type="predicted"/>
<organism evidence="2 3">
    <name type="scientific">Candidatus Portnoybacteria bacterium RIFCSPLOWO2_01_FULL_43_11</name>
    <dbReference type="NCBI Taxonomy" id="1802000"/>
    <lineage>
        <taxon>Bacteria</taxon>
        <taxon>Candidatus Portnoyibacteriota</taxon>
    </lineage>
</organism>
<evidence type="ECO:0000313" key="3">
    <source>
        <dbReference type="Proteomes" id="UP000178787"/>
    </source>
</evidence>
<feature type="domain" description="Nudix hydrolase" evidence="1">
    <location>
        <begin position="44"/>
        <end position="175"/>
    </location>
</feature>
<sequence>MNLLWPKKNEKARRQNGKDFKIKNIMQKSKFKAKQGQIDYTKARWAPVINCVVKYKDKILIVQRSSKLNFYPNYWNGISGFLDDKRTFEEKVRDELKEEAGIDKKNITSIHLGRIFHQDELKYKKTWIVHPVLVKVKTDKIKLDWEAQNYKWIKIKEAKNFNLLPGFDKVLENLF</sequence>